<comment type="subcellular location">
    <subcellularLocation>
        <location evidence="1">Cell membrane</location>
        <topology evidence="1">Multi-pass membrane protein</topology>
    </subcellularLocation>
</comment>
<reference evidence="7 8" key="1">
    <citation type="submission" date="2018-11" db="EMBL/GenBank/DDBJ databases">
        <title>Cryobacterium sp. nov., isolated from rhizosphere soil of lettuce.</title>
        <authorList>
            <person name="Wang Y."/>
        </authorList>
    </citation>
    <scope>NUCLEOTIDE SEQUENCE [LARGE SCALE GENOMIC DNA]</scope>
    <source>
        <strain evidence="7 8">NEAU-85</strain>
    </source>
</reference>
<evidence type="ECO:0000313" key="8">
    <source>
        <dbReference type="Proteomes" id="UP000279859"/>
    </source>
</evidence>
<keyword evidence="5" id="KW-1133">Transmembrane helix</keyword>
<evidence type="ECO:0000256" key="2">
    <source>
        <dbReference type="ARBA" id="ARBA00006679"/>
    </source>
</evidence>
<accession>A0A3M8LPF9</accession>
<dbReference type="AlphaFoldDB" id="A0A3M8LPF9"/>
<dbReference type="PANTHER" id="PTHR33452">
    <property type="entry name" value="OXIDOREDUCTASE CATD-RELATED"/>
    <property type="match status" value="1"/>
</dbReference>
<dbReference type="EMBL" id="RDSR01000003">
    <property type="protein sequence ID" value="RNE66699.1"/>
    <property type="molecule type" value="Genomic_DNA"/>
</dbReference>
<evidence type="ECO:0000256" key="3">
    <source>
        <dbReference type="ARBA" id="ARBA00022475"/>
    </source>
</evidence>
<evidence type="ECO:0000256" key="4">
    <source>
        <dbReference type="ARBA" id="ARBA00022692"/>
    </source>
</evidence>
<comment type="caution">
    <text evidence="7">The sequence shown here is derived from an EMBL/GenBank/DDBJ whole genome shotgun (WGS) entry which is preliminary data.</text>
</comment>
<keyword evidence="4" id="KW-0812">Transmembrane</keyword>
<dbReference type="Proteomes" id="UP000279859">
    <property type="component" value="Unassembled WGS sequence"/>
</dbReference>
<evidence type="ECO:0000256" key="1">
    <source>
        <dbReference type="ARBA" id="ARBA00004651"/>
    </source>
</evidence>
<sequence length="184" mass="18176">MSGESTSPAAIAAQTLFRVALGAVLVAHGSQKLFGWFGGGGVEGTAKGMHAMGFRPAKPNAVLAGLGEAGSGAALALGLCTPLAGAGAATTMSVAASTHVRNGFFAAEGGLEYPAVLGLAAASFAVGGAGRVSLDHVTGHVLDRPWLRVVAVAAMPVVVAVQLYRRRLALEATEAESAAGLDVA</sequence>
<dbReference type="Pfam" id="PF07681">
    <property type="entry name" value="DoxX"/>
    <property type="match status" value="1"/>
</dbReference>
<organism evidence="7 8">
    <name type="scientific">Cryobacterium tepidiphilum</name>
    <dbReference type="NCBI Taxonomy" id="2486026"/>
    <lineage>
        <taxon>Bacteria</taxon>
        <taxon>Bacillati</taxon>
        <taxon>Actinomycetota</taxon>
        <taxon>Actinomycetes</taxon>
        <taxon>Micrococcales</taxon>
        <taxon>Microbacteriaceae</taxon>
        <taxon>Cryobacterium</taxon>
    </lineage>
</organism>
<evidence type="ECO:0000256" key="5">
    <source>
        <dbReference type="ARBA" id="ARBA00022989"/>
    </source>
</evidence>
<protein>
    <submittedName>
        <fullName evidence="7">DoxX family protein</fullName>
    </submittedName>
</protein>
<comment type="similarity">
    <text evidence="2">Belongs to the DoxX family.</text>
</comment>
<dbReference type="PANTHER" id="PTHR33452:SF1">
    <property type="entry name" value="INNER MEMBRANE PROTEIN YPHA-RELATED"/>
    <property type="match status" value="1"/>
</dbReference>
<keyword evidence="8" id="KW-1185">Reference proteome</keyword>
<keyword evidence="6" id="KW-0472">Membrane</keyword>
<name>A0A3M8LPF9_9MICO</name>
<dbReference type="GO" id="GO:0005886">
    <property type="term" value="C:plasma membrane"/>
    <property type="evidence" value="ECO:0007669"/>
    <property type="project" value="UniProtKB-SubCell"/>
</dbReference>
<dbReference type="InterPro" id="IPR051907">
    <property type="entry name" value="DoxX-like_oxidoreductase"/>
</dbReference>
<dbReference type="RefSeq" id="WP_123044739.1">
    <property type="nucleotide sequence ID" value="NZ_RDSR01000003.1"/>
</dbReference>
<gene>
    <name evidence="7" type="ORF">EEJ31_02610</name>
</gene>
<dbReference type="OrthoDB" id="346004at2"/>
<dbReference type="InterPro" id="IPR032808">
    <property type="entry name" value="DoxX"/>
</dbReference>
<proteinExistence type="inferred from homology"/>
<keyword evidence="3" id="KW-1003">Cell membrane</keyword>
<evidence type="ECO:0000256" key="6">
    <source>
        <dbReference type="ARBA" id="ARBA00023136"/>
    </source>
</evidence>
<evidence type="ECO:0000313" key="7">
    <source>
        <dbReference type="EMBL" id="RNE66699.1"/>
    </source>
</evidence>